<dbReference type="SUPFAM" id="SSF46955">
    <property type="entry name" value="Putative DNA-binding domain"/>
    <property type="match status" value="1"/>
</dbReference>
<feature type="coiled-coil region" evidence="2">
    <location>
        <begin position="93"/>
        <end position="130"/>
    </location>
</feature>
<protein>
    <submittedName>
        <fullName evidence="4">MerR family transcriptional regulator</fullName>
    </submittedName>
</protein>
<dbReference type="PROSITE" id="PS50937">
    <property type="entry name" value="HTH_MERR_2"/>
    <property type="match status" value="1"/>
</dbReference>
<dbReference type="Proteomes" id="UP000013526">
    <property type="component" value="Unassembled WGS sequence"/>
</dbReference>
<dbReference type="InterPro" id="IPR047057">
    <property type="entry name" value="MerR_fam"/>
</dbReference>
<dbReference type="GO" id="GO:0003677">
    <property type="term" value="F:DNA binding"/>
    <property type="evidence" value="ECO:0007669"/>
    <property type="project" value="UniProtKB-KW"/>
</dbReference>
<dbReference type="SMART" id="SM00422">
    <property type="entry name" value="HTH_MERR"/>
    <property type="match status" value="1"/>
</dbReference>
<dbReference type="EMBL" id="AQGQ01000114">
    <property type="protein sequence ID" value="EOD54345.1"/>
    <property type="molecule type" value="Genomic_DNA"/>
</dbReference>
<dbReference type="AlphaFoldDB" id="R1GRN8"/>
<evidence type="ECO:0000313" key="4">
    <source>
        <dbReference type="EMBL" id="EOD54345.1"/>
    </source>
</evidence>
<keyword evidence="1" id="KW-0238">DNA-binding</keyword>
<dbReference type="CDD" id="cd04776">
    <property type="entry name" value="HTH_GnyR"/>
    <property type="match status" value="1"/>
</dbReference>
<proteinExistence type="predicted"/>
<sequence>MPDKHAGKEVTYSISELAQEFDITARTIRYYEDEGLISPTREGQNRIYSHKDKIRLKLTLRGKRLGFSLAEIRELFDMYDTDRSSRTQLLSMVQLIESKREALRQQAEDIQMVLAELEAAERRCAGALDNLGDQGGLSQLG</sequence>
<dbReference type="InterPro" id="IPR000551">
    <property type="entry name" value="MerR-type_HTH_dom"/>
</dbReference>
<evidence type="ECO:0000256" key="1">
    <source>
        <dbReference type="ARBA" id="ARBA00023125"/>
    </source>
</evidence>
<dbReference type="Gene3D" id="1.10.1660.10">
    <property type="match status" value="1"/>
</dbReference>
<dbReference type="PANTHER" id="PTHR30204:SF58">
    <property type="entry name" value="HTH-TYPE TRANSCRIPTIONAL REGULATOR YFMP"/>
    <property type="match status" value="1"/>
</dbReference>
<dbReference type="OrthoDB" id="9803659at2"/>
<accession>R1GRN8</accession>
<dbReference type="PATRIC" id="fig|1268236.3.peg.2905"/>
<keyword evidence="5" id="KW-1185">Reference proteome</keyword>
<reference evidence="4 5" key="1">
    <citation type="journal article" date="2013" name="Genome Announc.">
        <title>Draft Genome Sequence of Aeromonas molluscorum Strain 848TT, Isolated from Bivalve Molluscs.</title>
        <authorList>
            <person name="Spataro N."/>
            <person name="Farfan M."/>
            <person name="Albarral V."/>
            <person name="Sanglas A."/>
            <person name="Loren J.G."/>
            <person name="Fuste M.C."/>
            <person name="Bosch E."/>
        </authorList>
    </citation>
    <scope>NUCLEOTIDE SEQUENCE [LARGE SCALE GENOMIC DNA]</scope>
    <source>
        <strain evidence="4 5">848</strain>
    </source>
</reference>
<evidence type="ECO:0000256" key="2">
    <source>
        <dbReference type="SAM" id="Coils"/>
    </source>
</evidence>
<dbReference type="PANTHER" id="PTHR30204">
    <property type="entry name" value="REDOX-CYCLING DRUG-SENSING TRANSCRIPTIONAL ACTIVATOR SOXR"/>
    <property type="match status" value="1"/>
</dbReference>
<gene>
    <name evidence="4" type="ORF">G113_14801</name>
</gene>
<dbReference type="GO" id="GO:0003700">
    <property type="term" value="F:DNA-binding transcription factor activity"/>
    <property type="evidence" value="ECO:0007669"/>
    <property type="project" value="InterPro"/>
</dbReference>
<name>R1GRN8_9GAMM</name>
<dbReference type="RefSeq" id="WP_005905208.1">
    <property type="nucleotide sequence ID" value="NZ_AQGQ01000114.1"/>
</dbReference>
<comment type="caution">
    <text evidence="4">The sequence shown here is derived from an EMBL/GenBank/DDBJ whole genome shotgun (WGS) entry which is preliminary data.</text>
</comment>
<keyword evidence="2" id="KW-0175">Coiled coil</keyword>
<organism evidence="4 5">
    <name type="scientific">Aeromonas molluscorum 848</name>
    <dbReference type="NCBI Taxonomy" id="1268236"/>
    <lineage>
        <taxon>Bacteria</taxon>
        <taxon>Pseudomonadati</taxon>
        <taxon>Pseudomonadota</taxon>
        <taxon>Gammaproteobacteria</taxon>
        <taxon>Aeromonadales</taxon>
        <taxon>Aeromonadaceae</taxon>
        <taxon>Aeromonas</taxon>
    </lineage>
</organism>
<dbReference type="Pfam" id="PF13411">
    <property type="entry name" value="MerR_1"/>
    <property type="match status" value="1"/>
</dbReference>
<dbReference type="InterPro" id="IPR009061">
    <property type="entry name" value="DNA-bd_dom_put_sf"/>
</dbReference>
<feature type="domain" description="HTH merR-type" evidence="3">
    <location>
        <begin position="11"/>
        <end position="78"/>
    </location>
</feature>
<evidence type="ECO:0000259" key="3">
    <source>
        <dbReference type="PROSITE" id="PS50937"/>
    </source>
</evidence>
<evidence type="ECO:0000313" key="5">
    <source>
        <dbReference type="Proteomes" id="UP000013526"/>
    </source>
</evidence>